<dbReference type="OrthoDB" id="4726at2759"/>
<proteinExistence type="inferred from homology"/>
<feature type="domain" description="RRM" evidence="7">
    <location>
        <begin position="84"/>
        <end position="155"/>
    </location>
</feature>
<dbReference type="GO" id="GO:0005840">
    <property type="term" value="C:ribosome"/>
    <property type="evidence" value="ECO:0007669"/>
    <property type="project" value="UniProtKB-KW"/>
</dbReference>
<accession>A0A9P7EFT3</accession>
<dbReference type="GO" id="GO:1990904">
    <property type="term" value="C:ribonucleoprotein complex"/>
    <property type="evidence" value="ECO:0007669"/>
    <property type="project" value="UniProtKB-KW"/>
</dbReference>
<gene>
    <name evidence="8" type="ORF">BJ212DRAFT_1266383</name>
</gene>
<protein>
    <recommendedName>
        <fullName evidence="7">RRM domain-containing protein</fullName>
    </recommendedName>
</protein>
<dbReference type="Proteomes" id="UP000807769">
    <property type="component" value="Unassembled WGS sequence"/>
</dbReference>
<dbReference type="SUPFAM" id="SSF54928">
    <property type="entry name" value="RNA-binding domain, RBD"/>
    <property type="match status" value="1"/>
</dbReference>
<dbReference type="Gene3D" id="3.30.70.330">
    <property type="match status" value="1"/>
</dbReference>
<dbReference type="Pfam" id="PF00076">
    <property type="entry name" value="RRM_1"/>
    <property type="match status" value="1"/>
</dbReference>
<evidence type="ECO:0000256" key="1">
    <source>
        <dbReference type="ARBA" id="ARBA00005781"/>
    </source>
</evidence>
<evidence type="ECO:0000256" key="3">
    <source>
        <dbReference type="ARBA" id="ARBA00022980"/>
    </source>
</evidence>
<dbReference type="GeneID" id="64624579"/>
<dbReference type="InterPro" id="IPR001857">
    <property type="entry name" value="Ribosomal_bL19"/>
</dbReference>
<dbReference type="EMBL" id="JABBWG010000008">
    <property type="protein sequence ID" value="KAG1820416.1"/>
    <property type="molecule type" value="Genomic_DNA"/>
</dbReference>
<evidence type="ECO:0000313" key="8">
    <source>
        <dbReference type="EMBL" id="KAG1820416.1"/>
    </source>
</evidence>
<dbReference type="GO" id="GO:0005737">
    <property type="term" value="C:cytoplasm"/>
    <property type="evidence" value="ECO:0007669"/>
    <property type="project" value="TreeGrafter"/>
</dbReference>
<evidence type="ECO:0000256" key="5">
    <source>
        <dbReference type="PROSITE-ProRule" id="PRU00176"/>
    </source>
</evidence>
<keyword evidence="2 5" id="KW-0694">RNA-binding</keyword>
<evidence type="ECO:0000256" key="6">
    <source>
        <dbReference type="SAM" id="MobiDB-lite"/>
    </source>
</evidence>
<dbReference type="InterPro" id="IPR012677">
    <property type="entry name" value="Nucleotide-bd_a/b_plait_sf"/>
</dbReference>
<dbReference type="InterPro" id="IPR035979">
    <property type="entry name" value="RBD_domain_sf"/>
</dbReference>
<evidence type="ECO:0000256" key="4">
    <source>
        <dbReference type="ARBA" id="ARBA00023274"/>
    </source>
</evidence>
<dbReference type="AlphaFoldDB" id="A0A9P7EFT3"/>
<feature type="region of interest" description="Disordered" evidence="6">
    <location>
        <begin position="1"/>
        <end position="22"/>
    </location>
</feature>
<comment type="caution">
    <text evidence="8">The sequence shown here is derived from an EMBL/GenBank/DDBJ whole genome shotgun (WGS) entry which is preliminary data.</text>
</comment>
<evidence type="ECO:0000259" key="7">
    <source>
        <dbReference type="PROSITE" id="PS50102"/>
    </source>
</evidence>
<dbReference type="SMART" id="SM00360">
    <property type="entry name" value="RRM"/>
    <property type="match status" value="1"/>
</dbReference>
<dbReference type="SUPFAM" id="SSF50104">
    <property type="entry name" value="Translation proteins SH3-like domain"/>
    <property type="match status" value="1"/>
</dbReference>
<keyword evidence="3" id="KW-0689">Ribosomal protein</keyword>
<sequence length="342" mass="37695">MQANIDATQTPTAEGVDPIIDDGDEFESKEIQLMKQRVEEMEREAKKLRELQAAAESANGGSATEADQGVPMETEEDKSIADGRSVFVGNVDYGATPEEIQAHFQACGTINRVTILCDKFTGHPKGFAYVEFAELEHIDAALAMDNSLFRGRLIKRVRGPSHPVRQLSSILATFIRHLSSNTAVYPFSKAVILPPLPPAMPASQMEALRQGKGIMAYLQKSLPHPAKQKWLATWFARRHPDRLLPGSVLSVSLEHAPTTFSGVLLSIRRRGTDTSFILRNVIQRTGVEMQLFVNSPHVKDIKILQRAGGGGGKEGRRQRRAKLFFLRDTPEKMTAISAGVKA</sequence>
<feature type="compositionally biased region" description="Polar residues" evidence="6">
    <location>
        <begin position="1"/>
        <end position="12"/>
    </location>
</feature>
<dbReference type="Gene3D" id="2.30.30.790">
    <property type="match status" value="1"/>
</dbReference>
<dbReference type="Pfam" id="PF01245">
    <property type="entry name" value="Ribosomal_L19"/>
    <property type="match status" value="1"/>
</dbReference>
<dbReference type="GO" id="GO:0003735">
    <property type="term" value="F:structural constituent of ribosome"/>
    <property type="evidence" value="ECO:0007669"/>
    <property type="project" value="InterPro"/>
</dbReference>
<dbReference type="RefSeq" id="XP_041195687.1">
    <property type="nucleotide sequence ID" value="XM_041330562.1"/>
</dbReference>
<dbReference type="GO" id="GO:0006412">
    <property type="term" value="P:translation"/>
    <property type="evidence" value="ECO:0007669"/>
    <property type="project" value="InterPro"/>
</dbReference>
<evidence type="ECO:0000313" key="9">
    <source>
        <dbReference type="Proteomes" id="UP000807769"/>
    </source>
</evidence>
<dbReference type="CDD" id="cd12306">
    <property type="entry name" value="RRM_II_PABPs"/>
    <property type="match status" value="1"/>
</dbReference>
<dbReference type="PANTHER" id="PTHR23236">
    <property type="entry name" value="EUKARYOTIC TRANSLATION INITIATION FACTOR 4B/4H"/>
    <property type="match status" value="1"/>
</dbReference>
<name>A0A9P7EFT3_9AGAM</name>
<comment type="similarity">
    <text evidence="1">Belongs to the bacterial ribosomal protein bL19 family.</text>
</comment>
<dbReference type="InterPro" id="IPR008991">
    <property type="entry name" value="Translation_prot_SH3-like_sf"/>
</dbReference>
<keyword evidence="9" id="KW-1185">Reference proteome</keyword>
<dbReference type="InterPro" id="IPR038657">
    <property type="entry name" value="Ribosomal_bL19_sf"/>
</dbReference>
<dbReference type="PROSITE" id="PS50102">
    <property type="entry name" value="RRM"/>
    <property type="match status" value="1"/>
</dbReference>
<feature type="region of interest" description="Disordered" evidence="6">
    <location>
        <begin position="42"/>
        <end position="79"/>
    </location>
</feature>
<dbReference type="InterPro" id="IPR000504">
    <property type="entry name" value="RRM_dom"/>
</dbReference>
<dbReference type="PANTHER" id="PTHR23236:SF12">
    <property type="entry name" value="EUKARYOTIC INITIATION FACTOR 4B-RELATED"/>
    <property type="match status" value="1"/>
</dbReference>
<reference evidence="8" key="1">
    <citation type="journal article" date="2020" name="New Phytol.">
        <title>Comparative genomics reveals dynamic genome evolution in host specialist ectomycorrhizal fungi.</title>
        <authorList>
            <person name="Lofgren L.A."/>
            <person name="Nguyen N.H."/>
            <person name="Vilgalys R."/>
            <person name="Ruytinx J."/>
            <person name="Liao H.L."/>
            <person name="Branco S."/>
            <person name="Kuo A."/>
            <person name="LaButti K."/>
            <person name="Lipzen A."/>
            <person name="Andreopoulos W."/>
            <person name="Pangilinan J."/>
            <person name="Riley R."/>
            <person name="Hundley H."/>
            <person name="Na H."/>
            <person name="Barry K."/>
            <person name="Grigoriev I.V."/>
            <person name="Stajich J.E."/>
            <person name="Kennedy P.G."/>
        </authorList>
    </citation>
    <scope>NUCLEOTIDE SEQUENCE</scope>
    <source>
        <strain evidence="8">MN1</strain>
    </source>
</reference>
<evidence type="ECO:0000256" key="2">
    <source>
        <dbReference type="ARBA" id="ARBA00022884"/>
    </source>
</evidence>
<dbReference type="GO" id="GO:0008143">
    <property type="term" value="F:poly(A) binding"/>
    <property type="evidence" value="ECO:0007669"/>
    <property type="project" value="TreeGrafter"/>
</dbReference>
<organism evidence="8 9">
    <name type="scientific">Suillus subaureus</name>
    <dbReference type="NCBI Taxonomy" id="48587"/>
    <lineage>
        <taxon>Eukaryota</taxon>
        <taxon>Fungi</taxon>
        <taxon>Dikarya</taxon>
        <taxon>Basidiomycota</taxon>
        <taxon>Agaricomycotina</taxon>
        <taxon>Agaricomycetes</taxon>
        <taxon>Agaricomycetidae</taxon>
        <taxon>Boletales</taxon>
        <taxon>Suillineae</taxon>
        <taxon>Suillaceae</taxon>
        <taxon>Suillus</taxon>
    </lineage>
</organism>
<keyword evidence="4" id="KW-0687">Ribonucleoprotein</keyword>